<dbReference type="InterPro" id="IPR036641">
    <property type="entry name" value="HPT_dom_sf"/>
</dbReference>
<dbReference type="AlphaFoldDB" id="A0A8J7FHP4"/>
<proteinExistence type="predicted"/>
<dbReference type="PROSITE" id="PS50894">
    <property type="entry name" value="HPT"/>
    <property type="match status" value="1"/>
</dbReference>
<dbReference type="SUPFAM" id="SSF47384">
    <property type="entry name" value="Homodimeric domain of signal transducing histidine kinase"/>
    <property type="match status" value="1"/>
</dbReference>
<dbReference type="Pfam" id="PF01584">
    <property type="entry name" value="CheW"/>
    <property type="match status" value="1"/>
</dbReference>
<dbReference type="InterPro" id="IPR008207">
    <property type="entry name" value="Sig_transdc_His_kin_Hpt_dom"/>
</dbReference>
<evidence type="ECO:0000256" key="13">
    <source>
        <dbReference type="SAM" id="MobiDB-lite"/>
    </source>
</evidence>
<keyword evidence="9" id="KW-0067">ATP-binding</keyword>
<dbReference type="EMBL" id="JADFUA010000005">
    <property type="protein sequence ID" value="MBE9609648.1"/>
    <property type="molecule type" value="Genomic_DNA"/>
</dbReference>
<evidence type="ECO:0000256" key="10">
    <source>
        <dbReference type="ARBA" id="ARBA00023012"/>
    </source>
</evidence>
<protein>
    <recommendedName>
        <fullName evidence="3">Chemotaxis protein CheA</fullName>
        <ecNumber evidence="2">2.7.13.3</ecNumber>
    </recommendedName>
</protein>
<gene>
    <name evidence="17" type="ORF">INR99_09805</name>
</gene>
<dbReference type="InterPro" id="IPR051315">
    <property type="entry name" value="Bact_Chemotaxis_CheA"/>
</dbReference>
<evidence type="ECO:0000256" key="8">
    <source>
        <dbReference type="ARBA" id="ARBA00022777"/>
    </source>
</evidence>
<keyword evidence="4" id="KW-0145">Chemotaxis</keyword>
<dbReference type="CDD" id="cd16916">
    <property type="entry name" value="HATPase_CheA-like"/>
    <property type="match status" value="1"/>
</dbReference>
<dbReference type="Pfam" id="PF02518">
    <property type="entry name" value="HATPase_c"/>
    <property type="match status" value="1"/>
</dbReference>
<dbReference type="Gene3D" id="1.20.120.160">
    <property type="entry name" value="HPT domain"/>
    <property type="match status" value="1"/>
</dbReference>
<organism evidence="17 18">
    <name type="scientific">Chitinilyticum piscinae</name>
    <dbReference type="NCBI Taxonomy" id="2866724"/>
    <lineage>
        <taxon>Bacteria</taxon>
        <taxon>Pseudomonadati</taxon>
        <taxon>Pseudomonadota</taxon>
        <taxon>Betaproteobacteria</taxon>
        <taxon>Neisseriales</taxon>
        <taxon>Chitinibacteraceae</taxon>
        <taxon>Chitinilyticum</taxon>
    </lineage>
</organism>
<dbReference type="GO" id="GO:0005737">
    <property type="term" value="C:cytoplasm"/>
    <property type="evidence" value="ECO:0007669"/>
    <property type="project" value="InterPro"/>
</dbReference>
<sequence length="712" mass="76755">MSIEAGLQAFIDEARELLQQMEAILLDAETAQADAEVMNALFRTVHTIKGSAGLFALDAVVAFTHEVENVLDQVRGGTLALSDTLASVLLRCHDHLEAMIAALGRGGQMPDEAAGAALLSELHAHAALSPSQAARTAPAQTAPATADPEQHDWLLYLGLSGDLLHHGIDPAALLRYLASQIRIVQVLPLPQNWHGTGGFDPEHNYLHFALHLQGNTSREQLLDVFEFAREGSCILACPVAEASPYLQAIAAETPPDMLAAASTAWQQLGWSPQVQAAPRQEEPEASGTPVAAENGPATVKKSKPAEKSGESHFLRVEAEKLDTLINLIGELVIAGAAGNLLAKQAGSSSLLEWSQGISNLIEQIRTGALSMRMVQVGEIFNRFPRVVRDVAKELGKQIELKISGADAELDKSMVEKLGDPLMHIVRNAIDHGIEPAEVRLARGKPAQGTVQLNAYHESGSIVIEVSDDGGGLNRHRILQKAVDRGLISADAQLAEQEIYALIFEPGFSTAEQITNISGRGVGMDVVRRSIEQLRGMITIESELEVGTVFRIRLPLTLAIIDGFMVKVAESVFVVPLEAVVECVELPPEMHPDDSSNCLNLRNELLPLLRLATFFDLKPSTSDKRNVVVLQIGDRKVGLVVDVLLGEFQTVIKPLGDLFRSLKAIGGSTILGNGQVALILDVNELVQYVVMRESARYGLEKDRDPQLAALPGK</sequence>
<dbReference type="SMART" id="SM00260">
    <property type="entry name" value="CheW"/>
    <property type="match status" value="1"/>
</dbReference>
<dbReference type="RefSeq" id="WP_194116178.1">
    <property type="nucleotide sequence ID" value="NZ_JADFUA010000005.1"/>
</dbReference>
<dbReference type="InterPro" id="IPR036061">
    <property type="entry name" value="CheW-like_dom_sf"/>
</dbReference>
<keyword evidence="7" id="KW-0547">Nucleotide-binding</keyword>
<dbReference type="PANTHER" id="PTHR43395:SF10">
    <property type="entry name" value="CHEMOTAXIS PROTEIN CHEA"/>
    <property type="match status" value="1"/>
</dbReference>
<dbReference type="GO" id="GO:0005524">
    <property type="term" value="F:ATP binding"/>
    <property type="evidence" value="ECO:0007669"/>
    <property type="project" value="UniProtKB-KW"/>
</dbReference>
<comment type="function">
    <text evidence="11">Involved in the transmission of sensory signals from the chemoreceptors to the flagellar motors. CheA is autophosphorylated; it can transfer its phosphate group to either CheB or CheY.</text>
</comment>
<evidence type="ECO:0000256" key="1">
    <source>
        <dbReference type="ARBA" id="ARBA00000085"/>
    </source>
</evidence>
<dbReference type="InterPro" id="IPR036097">
    <property type="entry name" value="HisK_dim/P_sf"/>
</dbReference>
<dbReference type="InterPro" id="IPR005467">
    <property type="entry name" value="His_kinase_dom"/>
</dbReference>
<dbReference type="Gene3D" id="1.10.287.560">
    <property type="entry name" value="Histidine kinase CheA-like, homodimeric domain"/>
    <property type="match status" value="1"/>
</dbReference>
<reference evidence="17 18" key="1">
    <citation type="submission" date="2020-10" db="EMBL/GenBank/DDBJ databases">
        <title>The genome sequence of Chitinilyticum litopenaei 4Y14.</title>
        <authorList>
            <person name="Liu Y."/>
        </authorList>
    </citation>
    <scope>NUCLEOTIDE SEQUENCE [LARGE SCALE GENOMIC DNA]</scope>
    <source>
        <strain evidence="17 18">4Y14</strain>
    </source>
</reference>
<dbReference type="PROSITE" id="PS50109">
    <property type="entry name" value="HIS_KIN"/>
    <property type="match status" value="1"/>
</dbReference>
<dbReference type="PROSITE" id="PS50851">
    <property type="entry name" value="CHEW"/>
    <property type="match status" value="1"/>
</dbReference>
<dbReference type="FunFam" id="3.30.565.10:FF:000016">
    <property type="entry name" value="Chemotaxis protein CheA, putative"/>
    <property type="match status" value="1"/>
</dbReference>
<evidence type="ECO:0000256" key="3">
    <source>
        <dbReference type="ARBA" id="ARBA00021495"/>
    </source>
</evidence>
<evidence type="ECO:0000259" key="15">
    <source>
        <dbReference type="PROSITE" id="PS50851"/>
    </source>
</evidence>
<evidence type="ECO:0000259" key="16">
    <source>
        <dbReference type="PROSITE" id="PS50894"/>
    </source>
</evidence>
<keyword evidence="6" id="KW-0808">Transferase</keyword>
<dbReference type="SMART" id="SM00073">
    <property type="entry name" value="HPT"/>
    <property type="match status" value="1"/>
</dbReference>
<dbReference type="GO" id="GO:0006935">
    <property type="term" value="P:chemotaxis"/>
    <property type="evidence" value="ECO:0007669"/>
    <property type="project" value="UniProtKB-KW"/>
</dbReference>
<dbReference type="EC" id="2.7.13.3" evidence="2"/>
<dbReference type="Pfam" id="PF02895">
    <property type="entry name" value="H-kinase_dim"/>
    <property type="match status" value="1"/>
</dbReference>
<keyword evidence="10" id="KW-0902">Two-component regulatory system</keyword>
<evidence type="ECO:0000313" key="17">
    <source>
        <dbReference type="EMBL" id="MBE9609648.1"/>
    </source>
</evidence>
<comment type="caution">
    <text evidence="17">The sequence shown here is derived from an EMBL/GenBank/DDBJ whole genome shotgun (WGS) entry which is preliminary data.</text>
</comment>
<name>A0A8J7FHP4_9NEIS</name>
<dbReference type="Proteomes" id="UP000604481">
    <property type="component" value="Unassembled WGS sequence"/>
</dbReference>
<dbReference type="Pfam" id="PF01627">
    <property type="entry name" value="Hpt"/>
    <property type="match status" value="1"/>
</dbReference>
<dbReference type="InterPro" id="IPR036890">
    <property type="entry name" value="HATPase_C_sf"/>
</dbReference>
<keyword evidence="18" id="KW-1185">Reference proteome</keyword>
<keyword evidence="8" id="KW-0418">Kinase</keyword>
<feature type="modified residue" description="Phosphohistidine" evidence="12">
    <location>
        <position position="46"/>
    </location>
</feature>
<dbReference type="PRINTS" id="PR00344">
    <property type="entry name" value="BCTRLSENSOR"/>
</dbReference>
<evidence type="ECO:0000256" key="5">
    <source>
        <dbReference type="ARBA" id="ARBA00022553"/>
    </source>
</evidence>
<dbReference type="InterPro" id="IPR004358">
    <property type="entry name" value="Sig_transdc_His_kin-like_C"/>
</dbReference>
<dbReference type="InterPro" id="IPR004105">
    <property type="entry name" value="CheA-like_dim"/>
</dbReference>
<evidence type="ECO:0000313" key="18">
    <source>
        <dbReference type="Proteomes" id="UP000604481"/>
    </source>
</evidence>
<dbReference type="SMART" id="SM01231">
    <property type="entry name" value="H-kinase_dim"/>
    <property type="match status" value="1"/>
</dbReference>
<dbReference type="Gene3D" id="3.30.565.10">
    <property type="entry name" value="Histidine kinase-like ATPase, C-terminal domain"/>
    <property type="match status" value="1"/>
</dbReference>
<evidence type="ECO:0000256" key="6">
    <source>
        <dbReference type="ARBA" id="ARBA00022679"/>
    </source>
</evidence>
<dbReference type="SUPFAM" id="SSF47226">
    <property type="entry name" value="Histidine-containing phosphotransfer domain, HPT domain"/>
    <property type="match status" value="1"/>
</dbReference>
<evidence type="ECO:0000256" key="11">
    <source>
        <dbReference type="ARBA" id="ARBA00035100"/>
    </source>
</evidence>
<evidence type="ECO:0000256" key="9">
    <source>
        <dbReference type="ARBA" id="ARBA00022840"/>
    </source>
</evidence>
<evidence type="ECO:0000256" key="12">
    <source>
        <dbReference type="PROSITE-ProRule" id="PRU00110"/>
    </source>
</evidence>
<evidence type="ECO:0000256" key="4">
    <source>
        <dbReference type="ARBA" id="ARBA00022500"/>
    </source>
</evidence>
<dbReference type="GO" id="GO:0000155">
    <property type="term" value="F:phosphorelay sensor kinase activity"/>
    <property type="evidence" value="ECO:0007669"/>
    <property type="project" value="InterPro"/>
</dbReference>
<dbReference type="Gene3D" id="2.30.30.40">
    <property type="entry name" value="SH3 Domains"/>
    <property type="match status" value="1"/>
</dbReference>
<feature type="region of interest" description="Disordered" evidence="13">
    <location>
        <begin position="273"/>
        <end position="311"/>
    </location>
</feature>
<comment type="catalytic activity">
    <reaction evidence="1">
        <text>ATP + protein L-histidine = ADP + protein N-phospho-L-histidine.</text>
        <dbReference type="EC" id="2.7.13.3"/>
    </reaction>
</comment>
<dbReference type="SUPFAM" id="SSF55874">
    <property type="entry name" value="ATPase domain of HSP90 chaperone/DNA topoisomerase II/histidine kinase"/>
    <property type="match status" value="1"/>
</dbReference>
<dbReference type="PANTHER" id="PTHR43395">
    <property type="entry name" value="SENSOR HISTIDINE KINASE CHEA"/>
    <property type="match status" value="1"/>
</dbReference>
<feature type="domain" description="Histidine kinase" evidence="14">
    <location>
        <begin position="309"/>
        <end position="557"/>
    </location>
</feature>
<evidence type="ECO:0000259" key="14">
    <source>
        <dbReference type="PROSITE" id="PS50109"/>
    </source>
</evidence>
<accession>A0A8J7FHP4</accession>
<dbReference type="InterPro" id="IPR003594">
    <property type="entry name" value="HATPase_dom"/>
</dbReference>
<dbReference type="CDD" id="cd00088">
    <property type="entry name" value="HPT"/>
    <property type="match status" value="1"/>
</dbReference>
<dbReference type="InterPro" id="IPR037006">
    <property type="entry name" value="CheA-like_homodim_sf"/>
</dbReference>
<feature type="domain" description="HPt" evidence="16">
    <location>
        <begin position="1"/>
        <end position="103"/>
    </location>
</feature>
<dbReference type="CDD" id="cd00731">
    <property type="entry name" value="CheA_reg"/>
    <property type="match status" value="1"/>
</dbReference>
<dbReference type="SUPFAM" id="SSF50341">
    <property type="entry name" value="CheW-like"/>
    <property type="match status" value="1"/>
</dbReference>
<dbReference type="InterPro" id="IPR002545">
    <property type="entry name" value="CheW-lke_dom"/>
</dbReference>
<dbReference type="SMART" id="SM00387">
    <property type="entry name" value="HATPase_c"/>
    <property type="match status" value="1"/>
</dbReference>
<evidence type="ECO:0000256" key="7">
    <source>
        <dbReference type="ARBA" id="ARBA00022741"/>
    </source>
</evidence>
<evidence type="ECO:0000256" key="2">
    <source>
        <dbReference type="ARBA" id="ARBA00012438"/>
    </source>
</evidence>
<keyword evidence="5 12" id="KW-0597">Phosphoprotein</keyword>
<feature type="domain" description="CheW-like" evidence="15">
    <location>
        <begin position="559"/>
        <end position="690"/>
    </location>
</feature>